<dbReference type="PROSITE" id="PS50994">
    <property type="entry name" value="INTEGRASE"/>
    <property type="match status" value="1"/>
</dbReference>
<dbReference type="SUPFAM" id="SSF53098">
    <property type="entry name" value="Ribonuclease H-like"/>
    <property type="match status" value="1"/>
</dbReference>
<feature type="domain" description="Integrase catalytic" evidence="15">
    <location>
        <begin position="28"/>
        <end position="200"/>
    </location>
</feature>
<evidence type="ECO:0000256" key="10">
    <source>
        <dbReference type="ARBA" id="ARBA00022918"/>
    </source>
</evidence>
<keyword evidence="11" id="KW-0808">Transferase</keyword>
<keyword evidence="17" id="KW-1185">Reference proteome</keyword>
<evidence type="ECO:0000256" key="3">
    <source>
        <dbReference type="ARBA" id="ARBA00022722"/>
    </source>
</evidence>
<evidence type="ECO:0000313" key="17">
    <source>
        <dbReference type="Proteomes" id="UP000765509"/>
    </source>
</evidence>
<dbReference type="InterPro" id="IPR036397">
    <property type="entry name" value="RNaseH_sf"/>
</dbReference>
<evidence type="ECO:0000313" key="16">
    <source>
        <dbReference type="EMBL" id="MBW0545183.1"/>
    </source>
</evidence>
<dbReference type="GO" id="GO:0015074">
    <property type="term" value="P:DNA integration"/>
    <property type="evidence" value="ECO:0007669"/>
    <property type="project" value="UniProtKB-KW"/>
</dbReference>
<accession>A0A9Q3IL31</accession>
<gene>
    <name evidence="16" type="ORF">O181_084898</name>
</gene>
<dbReference type="GO" id="GO:0005634">
    <property type="term" value="C:nucleus"/>
    <property type="evidence" value="ECO:0007669"/>
    <property type="project" value="UniProtKB-ARBA"/>
</dbReference>
<dbReference type="PANTHER" id="PTHR42648:SF11">
    <property type="entry name" value="TRANSPOSON TY4-P GAG-POL POLYPROTEIN"/>
    <property type="match status" value="1"/>
</dbReference>
<dbReference type="GO" id="GO:0046872">
    <property type="term" value="F:metal ion binding"/>
    <property type="evidence" value="ECO:0007669"/>
    <property type="project" value="UniProtKB-KW"/>
</dbReference>
<sequence>MKGLPPELITCDLNLCRPCSLSKSRHSPLVMPSRLIVNNLGDVVVADLMGPFPISFDKKSYELIIQDHHSLLATLYPLQQKSKAPHAIIEWINKFDNLTNFKVKQLRTDSTGKFTSKLFAETLKARGIVHETTISYKHHKAGEIETTNWTVAEAERSMLIDLGIHVEMWPYAFQHEIWVFNRILHAKNTKTPYEMVTGRKPDLLPLQTFGCKAYVHNMMHWKDLTPKGKELFFLGIAEDSKGWIFCDSKKRSLIRSASAIFDELSGLPDTRQTPEVCDIQINHLLDPSMIQEVESQDQSLKVMTLTAALDGDSLRAYHEAMKSEEASNWKKAMEEELEAITKMGV</sequence>
<evidence type="ECO:0000256" key="4">
    <source>
        <dbReference type="ARBA" id="ARBA00022723"/>
    </source>
</evidence>
<dbReference type="OrthoDB" id="3344688at2759"/>
<dbReference type="InterPro" id="IPR001584">
    <property type="entry name" value="Integrase_cat-core"/>
</dbReference>
<dbReference type="GO" id="GO:0016787">
    <property type="term" value="F:hydrolase activity"/>
    <property type="evidence" value="ECO:0007669"/>
    <property type="project" value="UniProtKB-KW"/>
</dbReference>
<keyword evidence="8" id="KW-0694">RNA-binding</keyword>
<comment type="catalytic activity">
    <reaction evidence="14">
        <text>DNA(n) + a 2'-deoxyribonucleoside 5'-triphosphate = DNA(n+1) + diphosphate</text>
        <dbReference type="Rhea" id="RHEA:22508"/>
        <dbReference type="Rhea" id="RHEA-COMP:17339"/>
        <dbReference type="Rhea" id="RHEA-COMP:17340"/>
        <dbReference type="ChEBI" id="CHEBI:33019"/>
        <dbReference type="ChEBI" id="CHEBI:61560"/>
        <dbReference type="ChEBI" id="CHEBI:173112"/>
        <dbReference type="EC" id="2.7.7.7"/>
    </reaction>
</comment>
<keyword evidence="11" id="KW-0239">DNA-directed DNA polymerase</keyword>
<reference evidence="16" key="1">
    <citation type="submission" date="2021-03" db="EMBL/GenBank/DDBJ databases">
        <title>Draft genome sequence of rust myrtle Austropuccinia psidii MF-1, a brazilian biotype.</title>
        <authorList>
            <person name="Quecine M.C."/>
            <person name="Pachon D.M.R."/>
            <person name="Bonatelli M.L."/>
            <person name="Correr F.H."/>
            <person name="Franceschini L.M."/>
            <person name="Leite T.F."/>
            <person name="Margarido G.R.A."/>
            <person name="Almeida C.A."/>
            <person name="Ferrarezi J.A."/>
            <person name="Labate C.A."/>
        </authorList>
    </citation>
    <scope>NUCLEOTIDE SEQUENCE</scope>
    <source>
        <strain evidence="16">MF-1</strain>
    </source>
</reference>
<dbReference type="InterPro" id="IPR012337">
    <property type="entry name" value="RNaseH-like_sf"/>
</dbReference>
<keyword evidence="3" id="KW-0540">Nuclease</keyword>
<evidence type="ECO:0000256" key="7">
    <source>
        <dbReference type="ARBA" id="ARBA00022842"/>
    </source>
</evidence>
<keyword evidence="5" id="KW-0255">Endonuclease</keyword>
<dbReference type="GO" id="GO:0003723">
    <property type="term" value="F:RNA binding"/>
    <property type="evidence" value="ECO:0007669"/>
    <property type="project" value="UniProtKB-KW"/>
</dbReference>
<evidence type="ECO:0000256" key="11">
    <source>
        <dbReference type="ARBA" id="ARBA00022932"/>
    </source>
</evidence>
<evidence type="ECO:0000259" key="15">
    <source>
        <dbReference type="PROSITE" id="PS50994"/>
    </source>
</evidence>
<dbReference type="GO" id="GO:0003887">
    <property type="term" value="F:DNA-directed DNA polymerase activity"/>
    <property type="evidence" value="ECO:0007669"/>
    <property type="project" value="UniProtKB-KW"/>
</dbReference>
<dbReference type="Gene3D" id="3.30.420.10">
    <property type="entry name" value="Ribonuclease H-like superfamily/Ribonuclease H"/>
    <property type="match status" value="1"/>
</dbReference>
<evidence type="ECO:0000256" key="8">
    <source>
        <dbReference type="ARBA" id="ARBA00022884"/>
    </source>
</evidence>
<dbReference type="EMBL" id="AVOT02050067">
    <property type="protein sequence ID" value="MBW0545183.1"/>
    <property type="molecule type" value="Genomic_DNA"/>
</dbReference>
<comment type="caution">
    <text evidence="16">The sequence shown here is derived from an EMBL/GenBank/DDBJ whole genome shotgun (WGS) entry which is preliminary data.</text>
</comment>
<keyword evidence="1" id="KW-0815">Transposition</keyword>
<proteinExistence type="predicted"/>
<evidence type="ECO:0000256" key="2">
    <source>
        <dbReference type="ARBA" id="ARBA00022695"/>
    </source>
</evidence>
<dbReference type="GO" id="GO:0032196">
    <property type="term" value="P:transposition"/>
    <property type="evidence" value="ECO:0007669"/>
    <property type="project" value="UniProtKB-KW"/>
</dbReference>
<keyword evidence="12" id="KW-0233">DNA recombination</keyword>
<evidence type="ECO:0000256" key="6">
    <source>
        <dbReference type="ARBA" id="ARBA00022801"/>
    </source>
</evidence>
<name>A0A9Q3IL31_9BASI</name>
<keyword evidence="9" id="KW-0229">DNA integration</keyword>
<dbReference type="GO" id="GO:0004519">
    <property type="term" value="F:endonuclease activity"/>
    <property type="evidence" value="ECO:0007669"/>
    <property type="project" value="UniProtKB-KW"/>
</dbReference>
<evidence type="ECO:0000256" key="13">
    <source>
        <dbReference type="ARBA" id="ARBA00048173"/>
    </source>
</evidence>
<dbReference type="GO" id="GO:0006310">
    <property type="term" value="P:DNA recombination"/>
    <property type="evidence" value="ECO:0007669"/>
    <property type="project" value="UniProtKB-KW"/>
</dbReference>
<evidence type="ECO:0000256" key="1">
    <source>
        <dbReference type="ARBA" id="ARBA00022578"/>
    </source>
</evidence>
<dbReference type="PANTHER" id="PTHR42648">
    <property type="entry name" value="TRANSPOSASE, PUTATIVE-RELATED"/>
    <property type="match status" value="1"/>
</dbReference>
<evidence type="ECO:0000256" key="12">
    <source>
        <dbReference type="ARBA" id="ARBA00023172"/>
    </source>
</evidence>
<protein>
    <recommendedName>
        <fullName evidence="15">Integrase catalytic domain-containing protein</fullName>
    </recommendedName>
</protein>
<keyword evidence="4" id="KW-0479">Metal-binding</keyword>
<evidence type="ECO:0000256" key="9">
    <source>
        <dbReference type="ARBA" id="ARBA00022908"/>
    </source>
</evidence>
<dbReference type="AlphaFoldDB" id="A0A9Q3IL31"/>
<keyword evidence="7" id="KW-0460">Magnesium</keyword>
<keyword evidence="2" id="KW-0548">Nucleotidyltransferase</keyword>
<organism evidence="16 17">
    <name type="scientific">Austropuccinia psidii MF-1</name>
    <dbReference type="NCBI Taxonomy" id="1389203"/>
    <lineage>
        <taxon>Eukaryota</taxon>
        <taxon>Fungi</taxon>
        <taxon>Dikarya</taxon>
        <taxon>Basidiomycota</taxon>
        <taxon>Pucciniomycotina</taxon>
        <taxon>Pucciniomycetes</taxon>
        <taxon>Pucciniales</taxon>
        <taxon>Sphaerophragmiaceae</taxon>
        <taxon>Austropuccinia</taxon>
    </lineage>
</organism>
<comment type="catalytic activity">
    <reaction evidence="13">
        <text>DNA(n) + a 2'-deoxyribonucleoside 5'-triphosphate = DNA(n+1) + diphosphate</text>
        <dbReference type="Rhea" id="RHEA:22508"/>
        <dbReference type="Rhea" id="RHEA-COMP:17339"/>
        <dbReference type="Rhea" id="RHEA-COMP:17340"/>
        <dbReference type="ChEBI" id="CHEBI:33019"/>
        <dbReference type="ChEBI" id="CHEBI:61560"/>
        <dbReference type="ChEBI" id="CHEBI:173112"/>
        <dbReference type="EC" id="2.7.7.49"/>
    </reaction>
</comment>
<dbReference type="InterPro" id="IPR057670">
    <property type="entry name" value="SH3_retrovirus"/>
</dbReference>
<dbReference type="InterPro" id="IPR039537">
    <property type="entry name" value="Retrotran_Ty1/copia-like"/>
</dbReference>
<evidence type="ECO:0000256" key="5">
    <source>
        <dbReference type="ARBA" id="ARBA00022759"/>
    </source>
</evidence>
<dbReference type="Pfam" id="PF25597">
    <property type="entry name" value="SH3_retrovirus"/>
    <property type="match status" value="1"/>
</dbReference>
<dbReference type="Proteomes" id="UP000765509">
    <property type="component" value="Unassembled WGS sequence"/>
</dbReference>
<keyword evidence="6" id="KW-0378">Hydrolase</keyword>
<evidence type="ECO:0000256" key="14">
    <source>
        <dbReference type="ARBA" id="ARBA00049244"/>
    </source>
</evidence>
<keyword evidence="10" id="KW-0695">RNA-directed DNA polymerase</keyword>
<dbReference type="GO" id="GO:0003964">
    <property type="term" value="F:RNA-directed DNA polymerase activity"/>
    <property type="evidence" value="ECO:0007669"/>
    <property type="project" value="UniProtKB-KW"/>
</dbReference>